<feature type="compositionally biased region" description="Polar residues" evidence="1">
    <location>
        <begin position="1"/>
        <end position="14"/>
    </location>
</feature>
<evidence type="ECO:0000256" key="1">
    <source>
        <dbReference type="SAM" id="MobiDB-lite"/>
    </source>
</evidence>
<reference evidence="2 3" key="1">
    <citation type="submission" date="2023-08" db="EMBL/GenBank/DDBJ databases">
        <title>Annotated Genome Sequence of Vanrija albida AlHP1.</title>
        <authorList>
            <person name="Herzog R."/>
        </authorList>
    </citation>
    <scope>NUCLEOTIDE SEQUENCE [LARGE SCALE GENOMIC DNA]</scope>
    <source>
        <strain evidence="2 3">AlHP1</strain>
    </source>
</reference>
<dbReference type="EC" id="6.2.1.45" evidence="2"/>
<evidence type="ECO:0000313" key="2">
    <source>
        <dbReference type="EMBL" id="KAL1410393.1"/>
    </source>
</evidence>
<organism evidence="2 3">
    <name type="scientific">Vanrija albida</name>
    <dbReference type="NCBI Taxonomy" id="181172"/>
    <lineage>
        <taxon>Eukaryota</taxon>
        <taxon>Fungi</taxon>
        <taxon>Dikarya</taxon>
        <taxon>Basidiomycota</taxon>
        <taxon>Agaricomycotina</taxon>
        <taxon>Tremellomycetes</taxon>
        <taxon>Trichosporonales</taxon>
        <taxon>Trichosporonaceae</taxon>
        <taxon>Vanrija</taxon>
    </lineage>
</organism>
<feature type="compositionally biased region" description="Low complexity" evidence="1">
    <location>
        <begin position="46"/>
        <end position="58"/>
    </location>
</feature>
<feature type="region of interest" description="Disordered" evidence="1">
    <location>
        <begin position="218"/>
        <end position="237"/>
    </location>
</feature>
<feature type="compositionally biased region" description="Pro residues" evidence="1">
    <location>
        <begin position="59"/>
        <end position="72"/>
    </location>
</feature>
<dbReference type="EMBL" id="JBBXJM010000003">
    <property type="protein sequence ID" value="KAL1410393.1"/>
    <property type="molecule type" value="Genomic_DNA"/>
</dbReference>
<dbReference type="GeneID" id="95985446"/>
<feature type="compositionally biased region" description="Low complexity" evidence="1">
    <location>
        <begin position="26"/>
        <end position="35"/>
    </location>
</feature>
<protein>
    <submittedName>
        <fullName evidence="2">E1 ubiquitin-activating protein</fullName>
        <ecNumber evidence="2">6.2.1.45</ecNumber>
    </submittedName>
</protein>
<proteinExistence type="predicted"/>
<dbReference type="Proteomes" id="UP001565368">
    <property type="component" value="Unassembled WGS sequence"/>
</dbReference>
<keyword evidence="2" id="KW-0436">Ligase</keyword>
<keyword evidence="3" id="KW-1185">Reference proteome</keyword>
<dbReference type="GO" id="GO:0004839">
    <property type="term" value="F:ubiquitin activating enzyme activity"/>
    <property type="evidence" value="ECO:0007669"/>
    <property type="project" value="UniProtKB-EC"/>
</dbReference>
<feature type="compositionally biased region" description="Pro residues" evidence="1">
    <location>
        <begin position="138"/>
        <end position="150"/>
    </location>
</feature>
<comment type="caution">
    <text evidence="2">The sequence shown here is derived from an EMBL/GenBank/DDBJ whole genome shotgun (WGS) entry which is preliminary data.</text>
</comment>
<feature type="compositionally biased region" description="Low complexity" evidence="1">
    <location>
        <begin position="105"/>
        <end position="116"/>
    </location>
</feature>
<gene>
    <name evidence="2" type="primary">UBA1_1</name>
    <name evidence="2" type="ORF">Q8F55_004403</name>
</gene>
<evidence type="ECO:0000313" key="3">
    <source>
        <dbReference type="Proteomes" id="UP001565368"/>
    </source>
</evidence>
<feature type="region of interest" description="Disordered" evidence="1">
    <location>
        <begin position="1"/>
        <end position="196"/>
    </location>
</feature>
<dbReference type="RefSeq" id="XP_069210337.1">
    <property type="nucleotide sequence ID" value="XM_069352919.1"/>
</dbReference>
<sequence length="274" mass="28231">MVGTLNGSNGSQQGTTPASSRPPAPTASATPAQRTKAGAPVVPTRSAARPTSVAVAPAASPPTTTPSKPDPAPARQLVTPKASPSPLSRIPASASGLPRSSDRGPPSAYARPSPRAVNSLRTPTKNGGSPARKTPVSSQPPTPSPAPKAPEQPQGEVSQPTPAAPSTPAQTTPARSTPQLLSIRTGELDQSPEVDSLRSRIRDLEIQYSLLQVEHARCRPRLDGPPRPPRNRNGGSDEQLAALLSDSEALGHAVRSMTKMQRLGFLGLVAEGTS</sequence>
<accession>A0ABR3Q6M0</accession>
<name>A0ABR3Q6M0_9TREE</name>
<feature type="compositionally biased region" description="Low complexity" evidence="1">
    <location>
        <begin position="151"/>
        <end position="179"/>
    </location>
</feature>
<dbReference type="PRINTS" id="PR01217">
    <property type="entry name" value="PRICHEXTENSN"/>
</dbReference>